<dbReference type="STRING" id="742726.HMPREF9448_01433"/>
<comment type="caution">
    <text evidence="2">The sequence shown here is derived from an EMBL/GenBank/DDBJ whole genome shotgun (WGS) entry which is preliminary data.</text>
</comment>
<proteinExistence type="predicted"/>
<name>K0X358_9BACT</name>
<dbReference type="InterPro" id="IPR042278">
    <property type="entry name" value="Mfa-like_1_N"/>
</dbReference>
<dbReference type="Pfam" id="PF13149">
    <property type="entry name" value="Mfa_like_1"/>
    <property type="match status" value="1"/>
</dbReference>
<organism evidence="2 3">
    <name type="scientific">Barnesiella intestinihominis YIT 11860</name>
    <dbReference type="NCBI Taxonomy" id="742726"/>
    <lineage>
        <taxon>Bacteria</taxon>
        <taxon>Pseudomonadati</taxon>
        <taxon>Bacteroidota</taxon>
        <taxon>Bacteroidia</taxon>
        <taxon>Bacteroidales</taxon>
        <taxon>Barnesiellaceae</taxon>
        <taxon>Barnesiella</taxon>
    </lineage>
</organism>
<reference evidence="2 3" key="1">
    <citation type="submission" date="2012-08" db="EMBL/GenBank/DDBJ databases">
        <title>The Genome Sequence of Barnesiella intestinihominis YIT 11860.</title>
        <authorList>
            <consortium name="The Broad Institute Genome Sequencing Platform"/>
            <person name="Earl A."/>
            <person name="Ward D."/>
            <person name="Feldgarden M."/>
            <person name="Gevers D."/>
            <person name="Morotomi M."/>
            <person name="Walker B."/>
            <person name="Young S.K."/>
            <person name="Zeng Q."/>
            <person name="Gargeya S."/>
            <person name="Fitzgerald M."/>
            <person name="Haas B."/>
            <person name="Abouelleil A."/>
            <person name="Alvarado L."/>
            <person name="Arachchi H.M."/>
            <person name="Berlin A.M."/>
            <person name="Chapman S.B."/>
            <person name="Goldberg J."/>
            <person name="Griggs A."/>
            <person name="Gujja S."/>
            <person name="Hansen M."/>
            <person name="Howarth C."/>
            <person name="Imamovic A."/>
            <person name="Larimer J."/>
            <person name="McCowen C."/>
            <person name="Montmayeur A."/>
            <person name="Murphy C."/>
            <person name="Neiman D."/>
            <person name="Pearson M."/>
            <person name="Priest M."/>
            <person name="Roberts A."/>
            <person name="Saif S."/>
            <person name="Shea T."/>
            <person name="Sisk P."/>
            <person name="Sykes S."/>
            <person name="Wortman J."/>
            <person name="Nusbaum C."/>
            <person name="Birren B."/>
        </authorList>
    </citation>
    <scope>NUCLEOTIDE SEQUENCE [LARGE SCALE GENOMIC DNA]</scope>
    <source>
        <strain evidence="2 3">YIT 11860</strain>
    </source>
</reference>
<feature type="signal peptide" evidence="1">
    <location>
        <begin position="1"/>
        <end position="19"/>
    </location>
</feature>
<dbReference type="InterPro" id="IPR025049">
    <property type="entry name" value="Mfa-like_1"/>
</dbReference>
<dbReference type="RefSeq" id="WP_008861894.1">
    <property type="nucleotide sequence ID" value="NZ_CAXSYG010000005.1"/>
</dbReference>
<dbReference type="Gene3D" id="2.60.40.2630">
    <property type="match status" value="1"/>
</dbReference>
<dbReference type="PROSITE" id="PS51257">
    <property type="entry name" value="PROKAR_LIPOPROTEIN"/>
    <property type="match status" value="1"/>
</dbReference>
<dbReference type="Gene3D" id="2.60.40.2620">
    <property type="entry name" value="Fimbrillin-like"/>
    <property type="match status" value="1"/>
</dbReference>
<dbReference type="GeneID" id="77848701"/>
<sequence length="321" mass="34973">MKMTYRKATFIGLWAVIFASCTSDGDMITEKTLPQGKYPVAMTVSVESPIARSSVDGTWTNGEKVTVQAITKTGDAYNWNDAISYPYEINNDIPVALTKEETHYWQRSDETKLIRTWYCADGSTSNTLPDSWSVAADQDETGNGYAESDLLFTAPVEVKFGSTANLIFYHQTARIIVNIKKTEGIDSADQIQSVKIGDNNLALSGTYTAPSGTGVTTGTWLPGPMDKTITPFKLSQPTDPSKYIASYTALVIPQNMDGKRLIAIDTELGTHYYTPKEGAAELEAGKVHTYNITIDSKEVTIEIPGSIDWGEGESGSGSIEL</sequence>
<evidence type="ECO:0000313" key="2">
    <source>
        <dbReference type="EMBL" id="EJZ64946.1"/>
    </source>
</evidence>
<dbReference type="OrthoDB" id="1027186at2"/>
<keyword evidence="3" id="KW-1185">Reference proteome</keyword>
<dbReference type="EMBL" id="ADLE01000008">
    <property type="protein sequence ID" value="EJZ64946.1"/>
    <property type="molecule type" value="Genomic_DNA"/>
</dbReference>
<dbReference type="Proteomes" id="UP000006044">
    <property type="component" value="Unassembled WGS sequence"/>
</dbReference>
<evidence type="ECO:0000256" key="1">
    <source>
        <dbReference type="SAM" id="SignalP"/>
    </source>
</evidence>
<dbReference type="eggNOG" id="ENOG5033W8U">
    <property type="taxonomic scope" value="Bacteria"/>
</dbReference>
<evidence type="ECO:0000313" key="3">
    <source>
        <dbReference type="Proteomes" id="UP000006044"/>
    </source>
</evidence>
<dbReference type="CDD" id="cd13121">
    <property type="entry name" value="BF2867_like_C"/>
    <property type="match status" value="1"/>
</dbReference>
<gene>
    <name evidence="2" type="ORF">HMPREF9448_01433</name>
</gene>
<protein>
    <recommendedName>
        <fullName evidence="4">Fimbrillin family protein</fullName>
    </recommendedName>
</protein>
<keyword evidence="1" id="KW-0732">Signal</keyword>
<evidence type="ECO:0008006" key="4">
    <source>
        <dbReference type="Google" id="ProtNLM"/>
    </source>
</evidence>
<dbReference type="AlphaFoldDB" id="K0X358"/>
<feature type="chain" id="PRO_5003840977" description="Fimbrillin family protein" evidence="1">
    <location>
        <begin position="20"/>
        <end position="321"/>
    </location>
</feature>
<accession>K0X358</accession>
<dbReference type="HOGENOM" id="CLU_822992_0_0_10"/>